<evidence type="ECO:0000313" key="4">
    <source>
        <dbReference type="Proteomes" id="UP000001058"/>
    </source>
</evidence>
<dbReference type="AlphaFoldDB" id="D8U665"/>
<feature type="coiled-coil region" evidence="1">
    <location>
        <begin position="80"/>
        <end position="146"/>
    </location>
</feature>
<feature type="coiled-coil region" evidence="1">
    <location>
        <begin position="270"/>
        <end position="391"/>
    </location>
</feature>
<dbReference type="PANTHER" id="PTHR45615:SF66">
    <property type="entry name" value="CARD DOMAIN-CONTAINING PROTEIN"/>
    <property type="match status" value="1"/>
</dbReference>
<evidence type="ECO:0000256" key="2">
    <source>
        <dbReference type="SAM" id="MobiDB-lite"/>
    </source>
</evidence>
<dbReference type="PANTHER" id="PTHR45615">
    <property type="entry name" value="MYOSIN HEAVY CHAIN, NON-MUSCLE"/>
    <property type="match status" value="1"/>
</dbReference>
<dbReference type="OrthoDB" id="536116at2759"/>
<dbReference type="EMBL" id="GL378361">
    <property type="protein sequence ID" value="EFJ44885.1"/>
    <property type="molecule type" value="Genomic_DNA"/>
</dbReference>
<reference evidence="3 4" key="1">
    <citation type="journal article" date="2010" name="Science">
        <title>Genomic analysis of organismal complexity in the multicellular green alga Volvox carteri.</title>
        <authorList>
            <person name="Prochnik S.E."/>
            <person name="Umen J."/>
            <person name="Nedelcu A.M."/>
            <person name="Hallmann A."/>
            <person name="Miller S.M."/>
            <person name="Nishii I."/>
            <person name="Ferris P."/>
            <person name="Kuo A."/>
            <person name="Mitros T."/>
            <person name="Fritz-Laylin L.K."/>
            <person name="Hellsten U."/>
            <person name="Chapman J."/>
            <person name="Simakov O."/>
            <person name="Rensing S.A."/>
            <person name="Terry A."/>
            <person name="Pangilinan J."/>
            <person name="Kapitonov V."/>
            <person name="Jurka J."/>
            <person name="Salamov A."/>
            <person name="Shapiro H."/>
            <person name="Schmutz J."/>
            <person name="Grimwood J."/>
            <person name="Lindquist E."/>
            <person name="Lucas S."/>
            <person name="Grigoriev I.V."/>
            <person name="Schmitt R."/>
            <person name="Kirk D."/>
            <person name="Rokhsar D.S."/>
        </authorList>
    </citation>
    <scope>NUCLEOTIDE SEQUENCE [LARGE SCALE GENOMIC DNA]</scope>
    <source>
        <strain evidence="4">f. Nagariensis / Eve</strain>
    </source>
</reference>
<keyword evidence="4" id="KW-1185">Reference proteome</keyword>
<feature type="region of interest" description="Disordered" evidence="2">
    <location>
        <begin position="548"/>
        <end position="579"/>
    </location>
</feature>
<dbReference type="KEGG" id="vcn:VOLCADRAFT_121263"/>
<gene>
    <name evidence="3" type="ORF">VOLCADRAFT_121263</name>
</gene>
<feature type="compositionally biased region" description="Polar residues" evidence="2">
    <location>
        <begin position="461"/>
        <end position="470"/>
    </location>
</feature>
<name>D8U665_VOLCA</name>
<dbReference type="RefSeq" id="XP_002954168.1">
    <property type="nucleotide sequence ID" value="XM_002954122.1"/>
</dbReference>
<organism evidence="4">
    <name type="scientific">Volvox carteri f. nagariensis</name>
    <dbReference type="NCBI Taxonomy" id="3068"/>
    <lineage>
        <taxon>Eukaryota</taxon>
        <taxon>Viridiplantae</taxon>
        <taxon>Chlorophyta</taxon>
        <taxon>core chlorophytes</taxon>
        <taxon>Chlorophyceae</taxon>
        <taxon>CS clade</taxon>
        <taxon>Chlamydomonadales</taxon>
        <taxon>Volvocaceae</taxon>
        <taxon>Volvox</taxon>
    </lineage>
</organism>
<keyword evidence="1" id="KW-0175">Coiled coil</keyword>
<feature type="region of interest" description="Disordered" evidence="2">
    <location>
        <begin position="447"/>
        <end position="509"/>
    </location>
</feature>
<evidence type="ECO:0000313" key="3">
    <source>
        <dbReference type="EMBL" id="EFJ44885.1"/>
    </source>
</evidence>
<sequence length="649" mass="70464">MEFTEGAYLPAELEAPAFGVPDDQSVQEAVERIEPFLKGQGYLPIGGRLRVHNATAEEAYQVLDLIFRLASQQQLDDRSREQLRDQADKDRVALAHAQKKNESLEEGNRKLMAQVKELESKLLAAKHKADEQERELKQKLQSTTARLNGYLYGGRDAGKRTVAGAGCGGGANSSAGVALRKMTPAYDRFLDDPAEAAAASQKLEAELSQLKQQNTRLKKQLAAAREQLGSSPRAVGSGDSPLRDGQRGDQLATVPEAMRSSLSDFRSASLSSASNEVVRLQRLVRELQMTVEQQQRQLDKATGDRSELHKTLSSLRSKCATLEVERKNAEDRFLRAQRATAALLEPEAQSTELRGKLAVAERDLHEANCRADLLQQRLVAAEVELESNQRHMGVLKRAIRALPKGQQALDQLGQLLAEELEPLRAQLRSAKLELEVARSQAVLTVRTDEPSCAGGTEGQDPPSSRGQSARWSAEGLPLSPALPLPASPPARFDGFRTRPGLTADSPQLMMQPPPIHAFYNRAYSSTMPSERLLISASPLEGPLDVQPSRVPGEQPGFGDPSSGGMQQGGTGSCSGAAGSGAVMRRSMSAGVAHRVGDAYTSAERQRARWQVHNTQARQRFPSPIDIIMEQARNPTTADATISIVASPIP</sequence>
<protein>
    <submittedName>
        <fullName evidence="3">Uncharacterized protein</fullName>
    </submittedName>
</protein>
<dbReference type="GeneID" id="9617328"/>
<evidence type="ECO:0000256" key="1">
    <source>
        <dbReference type="SAM" id="Coils"/>
    </source>
</evidence>
<dbReference type="InParanoid" id="D8U665"/>
<proteinExistence type="predicted"/>
<dbReference type="Proteomes" id="UP000001058">
    <property type="component" value="Unassembled WGS sequence"/>
</dbReference>
<feature type="region of interest" description="Disordered" evidence="2">
    <location>
        <begin position="216"/>
        <end position="248"/>
    </location>
</feature>
<accession>D8U665</accession>